<dbReference type="EMBL" id="MTYI01000056">
    <property type="protein sequence ID" value="PNP54991.1"/>
    <property type="molecule type" value="Genomic_DNA"/>
</dbReference>
<dbReference type="Gene3D" id="3.40.50.300">
    <property type="entry name" value="P-loop containing nucleotide triphosphate hydrolases"/>
    <property type="match status" value="1"/>
</dbReference>
<dbReference type="InterPro" id="IPR007111">
    <property type="entry name" value="NACHT_NTPase"/>
</dbReference>
<feature type="compositionally biased region" description="Basic and acidic residues" evidence="2">
    <location>
        <begin position="91"/>
        <end position="109"/>
    </location>
</feature>
<evidence type="ECO:0000256" key="1">
    <source>
        <dbReference type="ARBA" id="ARBA00022737"/>
    </source>
</evidence>
<evidence type="ECO:0000256" key="2">
    <source>
        <dbReference type="SAM" id="MobiDB-lite"/>
    </source>
</evidence>
<name>A0A2K0UB37_TRIHA</name>
<dbReference type="AlphaFoldDB" id="A0A2K0UB37"/>
<evidence type="ECO:0000259" key="3">
    <source>
        <dbReference type="PROSITE" id="PS50837"/>
    </source>
</evidence>
<dbReference type="Pfam" id="PF17100">
    <property type="entry name" value="NACHT_N"/>
    <property type="match status" value="1"/>
</dbReference>
<dbReference type="InterPro" id="IPR056884">
    <property type="entry name" value="NPHP3-like_N"/>
</dbReference>
<reference evidence="4 5" key="1">
    <citation type="submission" date="2017-02" db="EMBL/GenBank/DDBJ databases">
        <title>Genomes of Trichoderma spp. with biocontrol activity.</title>
        <authorList>
            <person name="Gardiner D."/>
            <person name="Kazan K."/>
            <person name="Vos C."/>
            <person name="Harvey P."/>
        </authorList>
    </citation>
    <scope>NUCLEOTIDE SEQUENCE [LARGE SCALE GENOMIC DNA]</scope>
    <source>
        <strain evidence="4 5">Tr1</strain>
    </source>
</reference>
<accession>A0A2K0UB37</accession>
<dbReference type="OrthoDB" id="538223at2759"/>
<gene>
    <name evidence="4" type="ORF">THARTR1_04680</name>
</gene>
<keyword evidence="1" id="KW-0677">Repeat</keyword>
<dbReference type="Pfam" id="PF24883">
    <property type="entry name" value="NPHP3_N"/>
    <property type="match status" value="1"/>
</dbReference>
<feature type="domain" description="NACHT" evidence="3">
    <location>
        <begin position="370"/>
        <end position="587"/>
    </location>
</feature>
<evidence type="ECO:0000313" key="5">
    <source>
        <dbReference type="Proteomes" id="UP000236290"/>
    </source>
</evidence>
<proteinExistence type="predicted"/>
<dbReference type="InterPro" id="IPR031359">
    <property type="entry name" value="NACHT_N"/>
</dbReference>
<dbReference type="InterPro" id="IPR027417">
    <property type="entry name" value="P-loop_NTPase"/>
</dbReference>
<organism evidence="4 5">
    <name type="scientific">Trichoderma harzianum</name>
    <name type="common">Hypocrea lixii</name>
    <dbReference type="NCBI Taxonomy" id="5544"/>
    <lineage>
        <taxon>Eukaryota</taxon>
        <taxon>Fungi</taxon>
        <taxon>Dikarya</taxon>
        <taxon>Ascomycota</taxon>
        <taxon>Pezizomycotina</taxon>
        <taxon>Sordariomycetes</taxon>
        <taxon>Hypocreomycetidae</taxon>
        <taxon>Hypocreales</taxon>
        <taxon>Hypocreaceae</taxon>
        <taxon>Trichoderma</taxon>
    </lineage>
</organism>
<dbReference type="PANTHER" id="PTHR10039">
    <property type="entry name" value="AMELOGENIN"/>
    <property type="match status" value="1"/>
</dbReference>
<dbReference type="SUPFAM" id="SSF52540">
    <property type="entry name" value="P-loop containing nucleoside triphosphate hydrolases"/>
    <property type="match status" value="1"/>
</dbReference>
<dbReference type="PANTHER" id="PTHR10039:SF17">
    <property type="entry name" value="FUNGAL STAND N-TERMINAL GOODBYE DOMAIN-CONTAINING PROTEIN-RELATED"/>
    <property type="match status" value="1"/>
</dbReference>
<sequence length="837" mass="95454">MAGIREKFRDLKYKLSRTPSQTPKRIAETIPTSQAETSLVSKVETAPSVQVPIDTSLPNLQERLWNRAYDELKTSEPKAVNAYETILSNRLRPEESPENEIGKTPDTRRRQMQQLVQDGLENSRKEASIKQAIGEGLDVVQSVKEIVDKAIQAVPQAAIAWTSILSKPITEARTNRDGIAYIVSRMNWYWNLARLLLDRNKTVDSSAGLRDEMEIHIIELYKKLLLYQINSVCLYNRNQLVKIGRDLMSLDDWAGQLIDIKSAEQSVQDDAAQYSSEQIKEYMSQLLITAISEERKLDSILSAIQSQTQQQEQRFQDEKDQQCLKDLYETNPAEDKSRIQDTKGDLLRDSYSWILNHADFKQFRNDPQSRLLWIKGDPGKGKTMLLCGIIDELQKEHDLVLSYFFCQATEAKLSNATSILGGLMYLLVIKQPSLLHNLRKKYDVTGEKLFQGVNLWGTLVEIFTDMLNTTDLKDAIFVIDALDECAVDRYKLLDFIVKSSNIYRAKWIVSGRNWADIDQKLHKLKQTIGLHLELNQELISKAVATYIAYKVDQLAREKEYEQDTRAAVEKHLTSNAQGTFLWVALVCKELADPTTMSWHTIDILTSFPPGLGPLYDRMMDRIQNSSDAGRCKEILAIVSAVYRPITLQELKTLSQSFGTFTLKDLRIIITCCGSFLTLRHDTIFFVHQSAKDYLLDKASNQILPLGMAEQHHRIFLRSLKALSQTLKRDIYGLNTPGVLIDDISPPHPDPLAPIRYASVYWASHLIDSNSMETDHDGNTQDSNSIYEFMTYKYLYWLESLSLLRCVPEGIAALLKLEAIAVSCINRTRYIKDSLTCL</sequence>
<evidence type="ECO:0000313" key="4">
    <source>
        <dbReference type="EMBL" id="PNP54991.1"/>
    </source>
</evidence>
<comment type="caution">
    <text evidence="4">The sequence shown here is derived from an EMBL/GenBank/DDBJ whole genome shotgun (WGS) entry which is preliminary data.</text>
</comment>
<feature type="region of interest" description="Disordered" evidence="2">
    <location>
        <begin position="90"/>
        <end position="109"/>
    </location>
</feature>
<dbReference type="Proteomes" id="UP000236290">
    <property type="component" value="Unassembled WGS sequence"/>
</dbReference>
<dbReference type="PROSITE" id="PS50837">
    <property type="entry name" value="NACHT"/>
    <property type="match status" value="1"/>
</dbReference>
<protein>
    <recommendedName>
        <fullName evidence="3">NACHT domain-containing protein</fullName>
    </recommendedName>
</protein>